<feature type="region of interest" description="Disordered" evidence="1">
    <location>
        <begin position="1"/>
        <end position="103"/>
    </location>
</feature>
<accession>A0A1M3T0R0</accession>
<evidence type="ECO:0000256" key="1">
    <source>
        <dbReference type="SAM" id="MobiDB-lite"/>
    </source>
</evidence>
<sequence length="103" mass="11097">MDTVRPSDWIMTPQSDHPLLPSWNALSETDTLPPVLAPTTTAAAQAEPLAAPKTSMNVSIPTGWSSPNQEDKLDQEAESPAHIVLLQAQGSYQSPSTSYTQRP</sequence>
<feature type="compositionally biased region" description="Polar residues" evidence="1">
    <location>
        <begin position="88"/>
        <end position="103"/>
    </location>
</feature>
<proteinExistence type="predicted"/>
<dbReference type="Proteomes" id="UP000184063">
    <property type="component" value="Unassembled WGS sequence"/>
</dbReference>
<dbReference type="VEuPathDB" id="FungiDB:ASPFODRAFT_38323"/>
<protein>
    <submittedName>
        <fullName evidence="2">Uncharacterized protein</fullName>
    </submittedName>
</protein>
<name>A0A1M3T0R0_ASPLC</name>
<dbReference type="EMBL" id="KV878256">
    <property type="protein sequence ID" value="OJZ80316.1"/>
    <property type="molecule type" value="Genomic_DNA"/>
</dbReference>
<reference evidence="3" key="1">
    <citation type="journal article" date="2017" name="Genome Biol.">
        <title>Comparative genomics reveals high biological diversity and specific adaptations in the industrially and medically important fungal genus Aspergillus.</title>
        <authorList>
            <person name="de Vries R.P."/>
            <person name="Riley R."/>
            <person name="Wiebenga A."/>
            <person name="Aguilar-Osorio G."/>
            <person name="Amillis S."/>
            <person name="Uchima C.A."/>
            <person name="Anderluh G."/>
            <person name="Asadollahi M."/>
            <person name="Askin M."/>
            <person name="Barry K."/>
            <person name="Battaglia E."/>
            <person name="Bayram O."/>
            <person name="Benocci T."/>
            <person name="Braus-Stromeyer S.A."/>
            <person name="Caldana C."/>
            <person name="Canovas D."/>
            <person name="Cerqueira G.C."/>
            <person name="Chen F."/>
            <person name="Chen W."/>
            <person name="Choi C."/>
            <person name="Clum A."/>
            <person name="Dos Santos R.A."/>
            <person name="Damasio A.R."/>
            <person name="Diallinas G."/>
            <person name="Emri T."/>
            <person name="Fekete E."/>
            <person name="Flipphi M."/>
            <person name="Freyberg S."/>
            <person name="Gallo A."/>
            <person name="Gournas C."/>
            <person name="Habgood R."/>
            <person name="Hainaut M."/>
            <person name="Harispe M.L."/>
            <person name="Henrissat B."/>
            <person name="Hilden K.S."/>
            <person name="Hope R."/>
            <person name="Hossain A."/>
            <person name="Karabika E."/>
            <person name="Karaffa L."/>
            <person name="Karanyi Z."/>
            <person name="Krasevec N."/>
            <person name="Kuo A."/>
            <person name="Kusch H."/>
            <person name="LaButti K."/>
            <person name="Lagendijk E.L."/>
            <person name="Lapidus A."/>
            <person name="Levasseur A."/>
            <person name="Lindquist E."/>
            <person name="Lipzen A."/>
            <person name="Logrieco A.F."/>
            <person name="MacCabe A."/>
            <person name="Maekelae M.R."/>
            <person name="Malavazi I."/>
            <person name="Melin P."/>
            <person name="Meyer V."/>
            <person name="Mielnichuk N."/>
            <person name="Miskei M."/>
            <person name="Molnar A.P."/>
            <person name="Mule G."/>
            <person name="Ngan C.Y."/>
            <person name="Orejas M."/>
            <person name="Orosz E."/>
            <person name="Ouedraogo J.P."/>
            <person name="Overkamp K.M."/>
            <person name="Park H.-S."/>
            <person name="Perrone G."/>
            <person name="Piumi F."/>
            <person name="Punt P.J."/>
            <person name="Ram A.F."/>
            <person name="Ramon A."/>
            <person name="Rauscher S."/>
            <person name="Record E."/>
            <person name="Riano-Pachon D.M."/>
            <person name="Robert V."/>
            <person name="Roehrig J."/>
            <person name="Ruller R."/>
            <person name="Salamov A."/>
            <person name="Salih N.S."/>
            <person name="Samson R.A."/>
            <person name="Sandor E."/>
            <person name="Sanguinetti M."/>
            <person name="Schuetze T."/>
            <person name="Sepcic K."/>
            <person name="Shelest E."/>
            <person name="Sherlock G."/>
            <person name="Sophianopoulou V."/>
            <person name="Squina F.M."/>
            <person name="Sun H."/>
            <person name="Susca A."/>
            <person name="Todd R.B."/>
            <person name="Tsang A."/>
            <person name="Unkles S.E."/>
            <person name="van de Wiele N."/>
            <person name="van Rossen-Uffink D."/>
            <person name="Oliveira J.V."/>
            <person name="Vesth T.C."/>
            <person name="Visser J."/>
            <person name="Yu J.-H."/>
            <person name="Zhou M."/>
            <person name="Andersen M.R."/>
            <person name="Archer D.B."/>
            <person name="Baker S.E."/>
            <person name="Benoit I."/>
            <person name="Brakhage A.A."/>
            <person name="Braus G.H."/>
            <person name="Fischer R."/>
            <person name="Frisvad J.C."/>
            <person name="Goldman G.H."/>
            <person name="Houbraken J."/>
            <person name="Oakley B."/>
            <person name="Pocsi I."/>
            <person name="Scazzocchio C."/>
            <person name="Seiboth B."/>
            <person name="vanKuyk P.A."/>
            <person name="Wortman J."/>
            <person name="Dyer P.S."/>
            <person name="Grigoriev I.V."/>
        </authorList>
    </citation>
    <scope>NUCLEOTIDE SEQUENCE [LARGE SCALE GENOMIC DNA]</scope>
    <source>
        <strain evidence="3">CBS 106.47</strain>
    </source>
</reference>
<organism evidence="2 3">
    <name type="scientific">Aspergillus luchuensis (strain CBS 106.47)</name>
    <dbReference type="NCBI Taxonomy" id="1137211"/>
    <lineage>
        <taxon>Eukaryota</taxon>
        <taxon>Fungi</taxon>
        <taxon>Dikarya</taxon>
        <taxon>Ascomycota</taxon>
        <taxon>Pezizomycotina</taxon>
        <taxon>Eurotiomycetes</taxon>
        <taxon>Eurotiomycetidae</taxon>
        <taxon>Eurotiales</taxon>
        <taxon>Aspergillaceae</taxon>
        <taxon>Aspergillus</taxon>
        <taxon>Aspergillus subgen. Circumdati</taxon>
    </lineage>
</organism>
<dbReference type="AlphaFoldDB" id="A0A1M3T0R0"/>
<gene>
    <name evidence="2" type="ORF">ASPFODRAFT_38323</name>
</gene>
<evidence type="ECO:0000313" key="3">
    <source>
        <dbReference type="Proteomes" id="UP000184063"/>
    </source>
</evidence>
<feature type="compositionally biased region" description="Low complexity" evidence="1">
    <location>
        <begin position="29"/>
        <end position="52"/>
    </location>
</feature>
<feature type="compositionally biased region" description="Polar residues" evidence="1">
    <location>
        <begin position="54"/>
        <end position="68"/>
    </location>
</feature>
<evidence type="ECO:0000313" key="2">
    <source>
        <dbReference type="EMBL" id="OJZ80316.1"/>
    </source>
</evidence>